<comment type="caution">
    <text evidence="14">Lacks conserved residue(s) required for the propagation of feature annotation.</text>
</comment>
<keyword evidence="2 15" id="KW-0645">Protease</keyword>
<comment type="cofactor">
    <cofactor evidence="15 16">
        <name>Zn(2+)</name>
        <dbReference type="ChEBI" id="CHEBI:29105"/>
    </cofactor>
    <text evidence="15 16">Binds 1 zinc ion per subunit.</text>
</comment>
<keyword evidence="13" id="KW-0325">Glycoprotein</keyword>
<keyword evidence="22" id="KW-1185">Reference proteome</keyword>
<sequence>RTLSALHKAANLEHESSKYRIRRVKAMALVPNGLLYFILMTSWISRSLMSPVAKQHTAAFDEIARVNQNYAKYQEGSEWQVDMKLPRRNVGRKGVDGSAPIRDRSNLWPKGIIPYTIAYSIPGNSKIRQLLKDAMAEYEKLTCIKFVERENQVDYVEFYYGEGCNSDVGRIGGRQTTSLGRGCAHHGIVVHELGHLVGFWHEQNRPDRDNYIDIKEENIIPKFKYAFHKYSSRRIDSLGVEYDYKSVMHYGAKAFSKNGLPTIVARQRSIKTFGNTNLSILDIQQVNLLYRCPDYPKFPQDFVWSSNGQMRKNATYSIYARCIRITHHRSASWRDNYMCYRKDKKSLSLSFSTRGPVPGKKCLQIRTPTKSYYEIWDRSYLCWPHDGIYKFKWLTHAPTAEERANCLEWSEPRDPTWGRNRYFLCATKDRKPIDGNWTRWTPWTTCTRKCGGGVQSRLRSCTNPQPSSGGQYCVGKASDTRMCNTQECAEWPKFPEDFSFGRKPRAGPNETCVRIFERLDYFTFKDYLLCSAADKRQPEMRWSDQGEVNNRECTRILVPEDSQGTKRGRWDNNYLCISTDGGFPYRFVWSYSNRIAGLPCMRWYAKNGRDGWDKTYLCAEDRFKSPVTPVVIINGGWSSWTSWNTCSKSCGSGKQHRVRQCDNPKPSRNGRTCQGKALDERLCNEQKCPSACGHEFQAVSGRFNSPNYPKPYPGKMNCEWVIRVPDGQRIEFKFLFFNVYGSYPLCDDSVSVYDGQTVSSRRIGKFCGSKLPAVLRSSSNVMLVKFHSNVQRGYYGFNAKWEAKKVEVKETANECGRQLTESTGTLTSPGYPGSYPPNADCIWVITAPRGHYIELKFKIFDIHKVGRGCRYDYVEVRDGNSRNSPSLGRHCGQSVDEKFQTMSNHARIRLHSDGSRERKGFVLTWRSLRKPVVTLEPTTKPLCPRGWVSHLMNGTDMVYCYLVRHNTHTWYMARNDCIRSRSDLLSISNAKEQEFVTKHLLAESFMWIGYNDIQREGQWAWSDRTHQSYKNWATGDPNNGGLSRKKDEDCAVLKSDGKWNDYPCTTRFKYICKARASKLHINFIFHLP</sequence>
<proteinExistence type="predicted"/>
<dbReference type="AlphaFoldDB" id="A0AAU9VKA8"/>
<name>A0AAU9VKA8_9CNID</name>
<dbReference type="InterPro" id="IPR016186">
    <property type="entry name" value="C-type_lectin-like/link_sf"/>
</dbReference>
<evidence type="ECO:0000256" key="13">
    <source>
        <dbReference type="ARBA" id="ARBA00023180"/>
    </source>
</evidence>
<dbReference type="SUPFAM" id="SSF55486">
    <property type="entry name" value="Metalloproteases ('zincins'), catalytic domain"/>
    <property type="match status" value="1"/>
</dbReference>
<dbReference type="PROSITE" id="PS50041">
    <property type="entry name" value="C_TYPE_LECTIN_2"/>
    <property type="match status" value="1"/>
</dbReference>
<dbReference type="InterPro" id="IPR034035">
    <property type="entry name" value="Astacin-like_dom"/>
</dbReference>
<dbReference type="InterPro" id="IPR035914">
    <property type="entry name" value="Sperma_CUB_dom_sf"/>
</dbReference>
<dbReference type="InterPro" id="IPR001506">
    <property type="entry name" value="Peptidase_M12A"/>
</dbReference>
<feature type="domain" description="CUB" evidence="18">
    <location>
        <begin position="692"/>
        <end position="804"/>
    </location>
</feature>
<accession>A0AAU9VKA8</accession>
<dbReference type="FunFam" id="2.60.120.290:FF:000013">
    <property type="entry name" value="Membrane frizzled-related protein"/>
    <property type="match status" value="2"/>
</dbReference>
<keyword evidence="4 15" id="KW-0479">Metal-binding</keyword>
<feature type="active site" evidence="15">
    <location>
        <position position="192"/>
    </location>
</feature>
<dbReference type="PROSITE" id="PS51864">
    <property type="entry name" value="ASTACIN"/>
    <property type="match status" value="1"/>
</dbReference>
<dbReference type="PRINTS" id="PR01705">
    <property type="entry name" value="TSP1REPEAT"/>
</dbReference>
<dbReference type="Proteomes" id="UP001159428">
    <property type="component" value="Unassembled WGS sequence"/>
</dbReference>
<keyword evidence="10 15" id="KW-0482">Metalloprotease</keyword>
<evidence type="ECO:0000256" key="7">
    <source>
        <dbReference type="ARBA" id="ARBA00022801"/>
    </source>
</evidence>
<dbReference type="EC" id="3.4.24.-" evidence="16"/>
<feature type="transmembrane region" description="Helical" evidence="17">
    <location>
        <begin position="26"/>
        <end position="45"/>
    </location>
</feature>
<dbReference type="GO" id="GO:0008270">
    <property type="term" value="F:zinc ion binding"/>
    <property type="evidence" value="ECO:0007669"/>
    <property type="project" value="UniProtKB-UniRule"/>
</dbReference>
<evidence type="ECO:0000256" key="6">
    <source>
        <dbReference type="ARBA" id="ARBA00022737"/>
    </source>
</evidence>
<evidence type="ECO:0000256" key="4">
    <source>
        <dbReference type="ARBA" id="ARBA00022723"/>
    </source>
</evidence>
<dbReference type="Gene3D" id="2.20.100.10">
    <property type="entry name" value="Thrombospondin type-1 (TSP1) repeat"/>
    <property type="match status" value="2"/>
</dbReference>
<keyword evidence="5" id="KW-0430">Lectin</keyword>
<dbReference type="FunFam" id="2.20.100.10:FF:000007">
    <property type="entry name" value="Thrombospondin 1"/>
    <property type="match status" value="2"/>
</dbReference>
<feature type="binding site" evidence="15">
    <location>
        <position position="201"/>
    </location>
    <ligand>
        <name>Zn(2+)</name>
        <dbReference type="ChEBI" id="CHEBI:29105"/>
        <note>catalytic</note>
    </ligand>
</feature>
<feature type="domain" description="Peptidase M12A" evidence="20">
    <location>
        <begin position="99"/>
        <end position="293"/>
    </location>
</feature>
<dbReference type="SUPFAM" id="SSF56436">
    <property type="entry name" value="C-type lectin-like"/>
    <property type="match status" value="1"/>
</dbReference>
<keyword evidence="11 17" id="KW-0472">Membrane</keyword>
<evidence type="ECO:0000256" key="8">
    <source>
        <dbReference type="ARBA" id="ARBA00022833"/>
    </source>
</evidence>
<feature type="domain" description="CUB" evidence="18">
    <location>
        <begin position="815"/>
        <end position="928"/>
    </location>
</feature>
<evidence type="ECO:0000256" key="2">
    <source>
        <dbReference type="ARBA" id="ARBA00022670"/>
    </source>
</evidence>
<feature type="non-terminal residue" evidence="21">
    <location>
        <position position="1"/>
    </location>
</feature>
<evidence type="ECO:0000256" key="3">
    <source>
        <dbReference type="ARBA" id="ARBA00022692"/>
    </source>
</evidence>
<evidence type="ECO:0000256" key="15">
    <source>
        <dbReference type="PROSITE-ProRule" id="PRU01211"/>
    </source>
</evidence>
<dbReference type="SUPFAM" id="SSF49854">
    <property type="entry name" value="Spermadhesin, CUB domain"/>
    <property type="match status" value="2"/>
</dbReference>
<dbReference type="InterPro" id="IPR000884">
    <property type="entry name" value="TSP1_rpt"/>
</dbReference>
<gene>
    <name evidence="21" type="ORF">PMEA_00000124</name>
</gene>
<dbReference type="Pfam" id="PF01400">
    <property type="entry name" value="Astacin"/>
    <property type="match status" value="1"/>
</dbReference>
<dbReference type="PANTHER" id="PTHR10127:SF893">
    <property type="entry name" value="METALLOENDOPEPTIDASE"/>
    <property type="match status" value="1"/>
</dbReference>
<evidence type="ECO:0000256" key="11">
    <source>
        <dbReference type="ARBA" id="ARBA00023136"/>
    </source>
</evidence>
<evidence type="ECO:0000256" key="12">
    <source>
        <dbReference type="ARBA" id="ARBA00023157"/>
    </source>
</evidence>
<dbReference type="PROSITE" id="PS00615">
    <property type="entry name" value="C_TYPE_LECTIN_1"/>
    <property type="match status" value="1"/>
</dbReference>
<dbReference type="PROSITE" id="PS01180">
    <property type="entry name" value="CUB"/>
    <property type="match status" value="2"/>
</dbReference>
<evidence type="ECO:0000256" key="5">
    <source>
        <dbReference type="ARBA" id="ARBA00022734"/>
    </source>
</evidence>
<evidence type="ECO:0000259" key="19">
    <source>
        <dbReference type="PROSITE" id="PS50041"/>
    </source>
</evidence>
<keyword evidence="3 17" id="KW-0812">Transmembrane</keyword>
<dbReference type="EMBL" id="CALNXJ010000001">
    <property type="protein sequence ID" value="CAH3031420.1"/>
    <property type="molecule type" value="Genomic_DNA"/>
</dbReference>
<feature type="domain" description="C-type lectin" evidence="19">
    <location>
        <begin position="959"/>
        <end position="1073"/>
    </location>
</feature>
<feature type="binding site" evidence="15">
    <location>
        <position position="191"/>
    </location>
    <ligand>
        <name>Zn(2+)</name>
        <dbReference type="ChEBI" id="CHEBI:29105"/>
        <note>catalytic</note>
    </ligand>
</feature>
<dbReference type="Gene3D" id="2.60.120.290">
    <property type="entry name" value="Spermadhesin, CUB domain"/>
    <property type="match status" value="2"/>
</dbReference>
<protein>
    <recommendedName>
        <fullName evidence="16">Metalloendopeptidase</fullName>
        <ecNumber evidence="16">3.4.24.-</ecNumber>
    </recommendedName>
</protein>
<dbReference type="InterPro" id="IPR033989">
    <property type="entry name" value="CD209-like_CTLD"/>
</dbReference>
<feature type="binding site" evidence="15">
    <location>
        <position position="195"/>
    </location>
    <ligand>
        <name>Zn(2+)</name>
        <dbReference type="ChEBI" id="CHEBI:29105"/>
        <note>catalytic</note>
    </ligand>
</feature>
<dbReference type="PROSITE" id="PS50092">
    <property type="entry name" value="TSP1"/>
    <property type="match status" value="2"/>
</dbReference>
<comment type="caution">
    <text evidence="21">The sequence shown here is derived from an EMBL/GenBank/DDBJ whole genome shotgun (WGS) entry which is preliminary data.</text>
</comment>
<evidence type="ECO:0000259" key="18">
    <source>
        <dbReference type="PROSITE" id="PS01180"/>
    </source>
</evidence>
<dbReference type="GO" id="GO:0030246">
    <property type="term" value="F:carbohydrate binding"/>
    <property type="evidence" value="ECO:0007669"/>
    <property type="project" value="UniProtKB-KW"/>
</dbReference>
<dbReference type="Pfam" id="PF00431">
    <property type="entry name" value="CUB"/>
    <property type="match status" value="2"/>
</dbReference>
<dbReference type="CDD" id="cd00041">
    <property type="entry name" value="CUB"/>
    <property type="match status" value="2"/>
</dbReference>
<evidence type="ECO:0000259" key="20">
    <source>
        <dbReference type="PROSITE" id="PS51864"/>
    </source>
</evidence>
<keyword evidence="9 17" id="KW-1133">Transmembrane helix</keyword>
<dbReference type="PANTHER" id="PTHR10127">
    <property type="entry name" value="DISCOIDIN, CUB, EGF, LAMININ , AND ZINC METALLOPROTEASE DOMAIN CONTAINING"/>
    <property type="match status" value="1"/>
</dbReference>
<reference evidence="21 22" key="1">
    <citation type="submission" date="2022-05" db="EMBL/GenBank/DDBJ databases">
        <authorList>
            <consortium name="Genoscope - CEA"/>
            <person name="William W."/>
        </authorList>
    </citation>
    <scope>NUCLEOTIDE SEQUENCE [LARGE SCALE GENOMIC DNA]</scope>
</reference>
<dbReference type="InterPro" id="IPR006026">
    <property type="entry name" value="Peptidase_Metallo"/>
</dbReference>
<dbReference type="InterPro" id="IPR036383">
    <property type="entry name" value="TSP1_rpt_sf"/>
</dbReference>
<dbReference type="Pfam" id="PF00059">
    <property type="entry name" value="Lectin_C"/>
    <property type="match status" value="1"/>
</dbReference>
<evidence type="ECO:0000313" key="22">
    <source>
        <dbReference type="Proteomes" id="UP001159428"/>
    </source>
</evidence>
<dbReference type="InterPro" id="IPR018378">
    <property type="entry name" value="C-type_lectin_CS"/>
</dbReference>
<evidence type="ECO:0000313" key="21">
    <source>
        <dbReference type="EMBL" id="CAH3031420.1"/>
    </source>
</evidence>
<keyword evidence="6" id="KW-0677">Repeat</keyword>
<evidence type="ECO:0000256" key="16">
    <source>
        <dbReference type="RuleBase" id="RU361183"/>
    </source>
</evidence>
<evidence type="ECO:0000256" key="9">
    <source>
        <dbReference type="ARBA" id="ARBA00022989"/>
    </source>
</evidence>
<organism evidence="21 22">
    <name type="scientific">Pocillopora meandrina</name>
    <dbReference type="NCBI Taxonomy" id="46732"/>
    <lineage>
        <taxon>Eukaryota</taxon>
        <taxon>Metazoa</taxon>
        <taxon>Cnidaria</taxon>
        <taxon>Anthozoa</taxon>
        <taxon>Hexacorallia</taxon>
        <taxon>Scleractinia</taxon>
        <taxon>Astrocoeniina</taxon>
        <taxon>Pocilloporidae</taxon>
        <taxon>Pocillopora</taxon>
    </lineage>
</organism>
<evidence type="ECO:0000256" key="17">
    <source>
        <dbReference type="SAM" id="Phobius"/>
    </source>
</evidence>
<dbReference type="InterPro" id="IPR024079">
    <property type="entry name" value="MetalloPept_cat_dom_sf"/>
</dbReference>
<dbReference type="GO" id="GO:0004222">
    <property type="term" value="F:metalloendopeptidase activity"/>
    <property type="evidence" value="ECO:0007669"/>
    <property type="project" value="UniProtKB-UniRule"/>
</dbReference>
<dbReference type="Pfam" id="PF00090">
    <property type="entry name" value="TSP_1"/>
    <property type="match status" value="2"/>
</dbReference>
<comment type="subcellular location">
    <subcellularLocation>
        <location evidence="1">Membrane</location>
        <topology evidence="1">Single-pass membrane protein</topology>
    </subcellularLocation>
</comment>
<evidence type="ECO:0000256" key="14">
    <source>
        <dbReference type="PROSITE-ProRule" id="PRU00059"/>
    </source>
</evidence>
<dbReference type="GO" id="GO:0006508">
    <property type="term" value="P:proteolysis"/>
    <property type="evidence" value="ECO:0007669"/>
    <property type="project" value="UniProtKB-KW"/>
</dbReference>
<keyword evidence="7 15" id="KW-0378">Hydrolase</keyword>
<dbReference type="PRINTS" id="PR00480">
    <property type="entry name" value="ASTACIN"/>
</dbReference>
<dbReference type="CDD" id="cd03590">
    <property type="entry name" value="CLECT_DC-SIGN_like"/>
    <property type="match status" value="1"/>
</dbReference>
<dbReference type="Gene3D" id="3.10.100.10">
    <property type="entry name" value="Mannose-Binding Protein A, subunit A"/>
    <property type="match status" value="1"/>
</dbReference>
<dbReference type="SMART" id="SM00034">
    <property type="entry name" value="CLECT"/>
    <property type="match status" value="1"/>
</dbReference>
<dbReference type="InterPro" id="IPR001304">
    <property type="entry name" value="C-type_lectin-like"/>
</dbReference>
<dbReference type="SMART" id="SM00209">
    <property type="entry name" value="TSP1"/>
    <property type="match status" value="2"/>
</dbReference>
<dbReference type="SUPFAM" id="SSF82895">
    <property type="entry name" value="TSP-1 type 1 repeat"/>
    <property type="match status" value="2"/>
</dbReference>
<dbReference type="SMART" id="SM00042">
    <property type="entry name" value="CUB"/>
    <property type="match status" value="2"/>
</dbReference>
<keyword evidence="8 15" id="KW-0862">Zinc</keyword>
<dbReference type="Gene3D" id="3.40.390.10">
    <property type="entry name" value="Collagenase (Catalytic Domain)"/>
    <property type="match status" value="1"/>
</dbReference>
<dbReference type="InterPro" id="IPR000859">
    <property type="entry name" value="CUB_dom"/>
</dbReference>
<evidence type="ECO:0000256" key="10">
    <source>
        <dbReference type="ARBA" id="ARBA00023049"/>
    </source>
</evidence>
<dbReference type="GO" id="GO:0016020">
    <property type="term" value="C:membrane"/>
    <property type="evidence" value="ECO:0007669"/>
    <property type="project" value="UniProtKB-SubCell"/>
</dbReference>
<keyword evidence="12" id="KW-1015">Disulfide bond</keyword>
<dbReference type="SMART" id="SM00235">
    <property type="entry name" value="ZnMc"/>
    <property type="match status" value="1"/>
</dbReference>
<dbReference type="InterPro" id="IPR016187">
    <property type="entry name" value="CTDL_fold"/>
</dbReference>
<dbReference type="CDD" id="cd04280">
    <property type="entry name" value="ZnMc_astacin_like"/>
    <property type="match status" value="1"/>
</dbReference>
<evidence type="ECO:0000256" key="1">
    <source>
        <dbReference type="ARBA" id="ARBA00004167"/>
    </source>
</evidence>